<dbReference type="AlphaFoldDB" id="A0AA90NHZ6"/>
<dbReference type="Proteomes" id="UP001178281">
    <property type="component" value="Unassembled WGS sequence"/>
</dbReference>
<dbReference type="GO" id="GO:0009231">
    <property type="term" value="P:riboflavin biosynthetic process"/>
    <property type="evidence" value="ECO:0007669"/>
    <property type="project" value="UniProtKB-KW"/>
</dbReference>
<dbReference type="InterPro" id="IPR017945">
    <property type="entry name" value="DHBP_synth_RibB-like_a/b_dom"/>
</dbReference>
<keyword evidence="7" id="KW-1185">Reference proteome</keyword>
<accession>A0AA90NHZ6</accession>
<name>A0AA90NHZ6_9ACTN</name>
<dbReference type="InterPro" id="IPR000422">
    <property type="entry name" value="DHBP_synthase_RibB"/>
</dbReference>
<comment type="function">
    <text evidence="1 5">Catalyzes the conversion of D-ribulose 5-phosphate to formate and 3,4-dihydroxy-2-butanone 4-phosphate.</text>
</comment>
<dbReference type="PANTHER" id="PTHR21327">
    <property type="entry name" value="GTP CYCLOHYDROLASE II-RELATED"/>
    <property type="match status" value="1"/>
</dbReference>
<evidence type="ECO:0000313" key="6">
    <source>
        <dbReference type="EMBL" id="MDP0398880.1"/>
    </source>
</evidence>
<dbReference type="Gene3D" id="3.90.870.10">
    <property type="entry name" value="DHBP synthase"/>
    <property type="match status" value="1"/>
</dbReference>
<evidence type="ECO:0000256" key="4">
    <source>
        <dbReference type="ARBA" id="ARBA00022723"/>
    </source>
</evidence>
<keyword evidence="5" id="KW-0460">Magnesium</keyword>
<evidence type="ECO:0000256" key="1">
    <source>
        <dbReference type="ARBA" id="ARBA00002284"/>
    </source>
</evidence>
<keyword evidence="4 5" id="KW-0479">Metal-binding</keyword>
<comment type="cofactor">
    <cofactor evidence="5">
        <name>Mg(2+)</name>
        <dbReference type="ChEBI" id="CHEBI:18420"/>
    </cofactor>
    <cofactor evidence="5">
        <name>Mn(2+)</name>
        <dbReference type="ChEBI" id="CHEBI:29035"/>
    </cofactor>
    <text evidence="5">Binds 2 divalent metal cations per subunit. Magnesium or manganese.</text>
</comment>
<dbReference type="RefSeq" id="WP_305111632.1">
    <property type="nucleotide sequence ID" value="NZ_JAUTIX010000004.1"/>
</dbReference>
<comment type="caution">
    <text evidence="6">The sequence shown here is derived from an EMBL/GenBank/DDBJ whole genome shotgun (WGS) entry which is preliminary data.</text>
</comment>
<dbReference type="GO" id="GO:0046872">
    <property type="term" value="F:metal ion binding"/>
    <property type="evidence" value="ECO:0007669"/>
    <property type="project" value="UniProtKB-KW"/>
</dbReference>
<evidence type="ECO:0000256" key="3">
    <source>
        <dbReference type="ARBA" id="ARBA00022619"/>
    </source>
</evidence>
<reference evidence="6" key="1">
    <citation type="submission" date="2023-08" db="EMBL/GenBank/DDBJ databases">
        <title>The draft genome of Tsukamurella strandjordii strain 050030.</title>
        <authorList>
            <person name="Zhao F."/>
            <person name="Feng Y."/>
            <person name="Zong Z."/>
        </authorList>
    </citation>
    <scope>NUCLEOTIDE SEQUENCE</scope>
    <source>
        <strain evidence="6">050030</strain>
    </source>
</reference>
<protein>
    <recommendedName>
        <fullName evidence="5">3,4-dihydroxy-2-butanone 4-phosphate synthase</fullName>
        <shortName evidence="5">DHBP synthase</shortName>
        <ecNumber evidence="5">4.1.99.12</ecNumber>
    </recommendedName>
</protein>
<dbReference type="PANTHER" id="PTHR21327:SF18">
    <property type="entry name" value="3,4-DIHYDROXY-2-BUTANONE 4-PHOSPHATE SYNTHASE"/>
    <property type="match status" value="1"/>
</dbReference>
<comment type="pathway">
    <text evidence="2 5">Cofactor biosynthesis; riboflavin biosynthesis; 2-hydroxy-3-oxobutyl phosphate from D-ribulose 5-phosphate: step 1/1.</text>
</comment>
<dbReference type="NCBIfam" id="TIGR00506">
    <property type="entry name" value="ribB"/>
    <property type="match status" value="1"/>
</dbReference>
<dbReference type="Pfam" id="PF00926">
    <property type="entry name" value="DHBP_synthase"/>
    <property type="match status" value="1"/>
</dbReference>
<dbReference type="GO" id="GO:0005829">
    <property type="term" value="C:cytosol"/>
    <property type="evidence" value="ECO:0007669"/>
    <property type="project" value="TreeGrafter"/>
</dbReference>
<keyword evidence="5 6" id="KW-0456">Lyase</keyword>
<gene>
    <name evidence="6" type="primary">ribB</name>
    <name evidence="6" type="ORF">Q7X28_13180</name>
</gene>
<comment type="subunit">
    <text evidence="5">Homodimer.</text>
</comment>
<evidence type="ECO:0000313" key="7">
    <source>
        <dbReference type="Proteomes" id="UP001178281"/>
    </source>
</evidence>
<sequence>MDIAVDSIDAAVAQLRRGAVILVADDTRRENEVDAIIAATTATPATVGWMIRHTSGFLCAPMTAERADRLGLAPMTDRNEDPHRTAYTVTVDARDVVSTGISATDRALTLAALAHPATTPSDLLRPGHIVPLRARPGGTAERGGHTEATVDLLALAGLPPVGALGELVHDDGEMVRLHEIRGAERFAGLPLISVDQVRDARWGTRPELPDVALLR</sequence>
<comment type="similarity">
    <text evidence="5">Belongs to the DHBP synthase family.</text>
</comment>
<dbReference type="EC" id="4.1.99.12" evidence="5"/>
<organism evidence="6 7">
    <name type="scientific">Tsukamurella strandjordii</name>
    <dbReference type="NCBI Taxonomy" id="147577"/>
    <lineage>
        <taxon>Bacteria</taxon>
        <taxon>Bacillati</taxon>
        <taxon>Actinomycetota</taxon>
        <taxon>Actinomycetes</taxon>
        <taxon>Mycobacteriales</taxon>
        <taxon>Tsukamurellaceae</taxon>
        <taxon>Tsukamurella</taxon>
    </lineage>
</organism>
<proteinExistence type="inferred from homology"/>
<evidence type="ECO:0000256" key="5">
    <source>
        <dbReference type="RuleBase" id="RU003843"/>
    </source>
</evidence>
<keyword evidence="5" id="KW-0464">Manganese</keyword>
<dbReference type="EMBL" id="JAUTIX010000004">
    <property type="protein sequence ID" value="MDP0398880.1"/>
    <property type="molecule type" value="Genomic_DNA"/>
</dbReference>
<dbReference type="GO" id="GO:0008686">
    <property type="term" value="F:3,4-dihydroxy-2-butanone-4-phosphate synthase activity"/>
    <property type="evidence" value="ECO:0007669"/>
    <property type="project" value="UniProtKB-EC"/>
</dbReference>
<evidence type="ECO:0000256" key="2">
    <source>
        <dbReference type="ARBA" id="ARBA00004904"/>
    </source>
</evidence>
<comment type="catalytic activity">
    <reaction evidence="5">
        <text>D-ribulose 5-phosphate = (2S)-2-hydroxy-3-oxobutyl phosphate + formate + H(+)</text>
        <dbReference type="Rhea" id="RHEA:18457"/>
        <dbReference type="ChEBI" id="CHEBI:15378"/>
        <dbReference type="ChEBI" id="CHEBI:15740"/>
        <dbReference type="ChEBI" id="CHEBI:58121"/>
        <dbReference type="ChEBI" id="CHEBI:58830"/>
        <dbReference type="EC" id="4.1.99.12"/>
    </reaction>
</comment>
<dbReference type="SUPFAM" id="SSF55821">
    <property type="entry name" value="YrdC/RibB"/>
    <property type="match status" value="1"/>
</dbReference>
<keyword evidence="3 5" id="KW-0686">Riboflavin biosynthesis</keyword>